<evidence type="ECO:0000256" key="1">
    <source>
        <dbReference type="SAM" id="Phobius"/>
    </source>
</evidence>
<organism evidence="2 3">
    <name type="scientific">Mogibacterium timidum</name>
    <dbReference type="NCBI Taxonomy" id="35519"/>
    <lineage>
        <taxon>Bacteria</taxon>
        <taxon>Bacillati</taxon>
        <taxon>Bacillota</taxon>
        <taxon>Clostridia</taxon>
        <taxon>Peptostreptococcales</taxon>
        <taxon>Anaerovoracaceae</taxon>
        <taxon>Mogibacterium</taxon>
    </lineage>
</organism>
<gene>
    <name evidence="2" type="ORF">HW270_00795</name>
</gene>
<accession>A0A7Y8VQ70</accession>
<feature type="transmembrane region" description="Helical" evidence="1">
    <location>
        <begin position="20"/>
        <end position="38"/>
    </location>
</feature>
<evidence type="ECO:0000313" key="2">
    <source>
        <dbReference type="EMBL" id="NWO22628.1"/>
    </source>
</evidence>
<dbReference type="RefSeq" id="WP_178978071.1">
    <property type="nucleotide sequence ID" value="NZ_JABXYR010000001.1"/>
</dbReference>
<evidence type="ECO:0000313" key="3">
    <source>
        <dbReference type="Proteomes" id="UP000526307"/>
    </source>
</evidence>
<protein>
    <recommendedName>
        <fullName evidence="4">Capsular polysaccharide biosynthesis protein</fullName>
    </recommendedName>
</protein>
<sequence length="424" mass="47080">MDNKISLKELLLIIKESKKMIGVIVIASAIFVGGFRVYSDYREQHKATTATTTTNSGSYEKELKEYNKDSKLLTDTLNIINAEKKSLIAMIGENPIMKIDAFSSESVRIKIVATDKARYNTVENVLLSANSDNLFGKSTSVLERYKWDIVQIPNTGSTNESGNNEVASEGTFIGNVYVYTVKGYKAKDVANNIVRFLETERNGRLQGVDFSITVVKSGEAAKQSLYNKQKMYRTNLENLKLESDKVNETMRSLQIPSQNTSSSTNYVKRSIKSGVVGGIFGALVAIIFAVYRYLRKQKCDIGATIESEHGIPVLGCIGNDAEVDILVADIKQLDIDNEGVAFVTLDSNTDYSAALKEVIEKLGQNTDYIGCIVGDVSAINRINEFRKFILVLSDKYEDMNAKTTINKLNRLDKRILGSVNVEQK</sequence>
<proteinExistence type="predicted"/>
<reference evidence="2 3" key="1">
    <citation type="submission" date="2020-06" db="EMBL/GenBank/DDBJ databases">
        <title>Mogibacterium timidum strain W9173 genomic sequence.</title>
        <authorList>
            <person name="Wade W.G."/>
            <person name="Johnston C.D."/>
            <person name="Chen T."/>
            <person name="Dewhirst F.E."/>
        </authorList>
    </citation>
    <scope>NUCLEOTIDE SEQUENCE [LARGE SCALE GENOMIC DNA]</scope>
    <source>
        <strain evidence="2 3">W9173</strain>
    </source>
</reference>
<evidence type="ECO:0008006" key="4">
    <source>
        <dbReference type="Google" id="ProtNLM"/>
    </source>
</evidence>
<feature type="transmembrane region" description="Helical" evidence="1">
    <location>
        <begin position="275"/>
        <end position="294"/>
    </location>
</feature>
<keyword evidence="1" id="KW-0812">Transmembrane</keyword>
<dbReference type="Proteomes" id="UP000526307">
    <property type="component" value="Unassembled WGS sequence"/>
</dbReference>
<name>A0A7Y8VQ70_9FIRM</name>
<dbReference type="AlphaFoldDB" id="A0A7Y8VQ70"/>
<keyword evidence="1" id="KW-0472">Membrane</keyword>
<keyword evidence="3" id="KW-1185">Reference proteome</keyword>
<comment type="caution">
    <text evidence="2">The sequence shown here is derived from an EMBL/GenBank/DDBJ whole genome shotgun (WGS) entry which is preliminary data.</text>
</comment>
<dbReference type="EMBL" id="JABXYR010000001">
    <property type="protein sequence ID" value="NWO22628.1"/>
    <property type="molecule type" value="Genomic_DNA"/>
</dbReference>
<keyword evidence="1" id="KW-1133">Transmembrane helix</keyword>